<gene>
    <name evidence="5 8" type="primary">truB</name>
    <name evidence="8" type="ORF">DIW15_02995</name>
</gene>
<dbReference type="Gene3D" id="3.30.2350.10">
    <property type="entry name" value="Pseudouridine synthase"/>
    <property type="match status" value="1"/>
</dbReference>
<protein>
    <recommendedName>
        <fullName evidence="5">tRNA pseudouridine synthase B</fullName>
        <ecNumber evidence="5">5.4.99.25</ecNumber>
    </recommendedName>
    <alternativeName>
        <fullName evidence="5">tRNA pseudouridine(55) synthase</fullName>
        <shortName evidence="5">Psi55 synthase</shortName>
    </alternativeName>
    <alternativeName>
        <fullName evidence="5">tRNA pseudouridylate synthase</fullName>
    </alternativeName>
    <alternativeName>
        <fullName evidence="5">tRNA-uridine isomerase</fullName>
    </alternativeName>
</protein>
<comment type="function">
    <text evidence="5">Responsible for synthesis of pseudouridine from uracil-55 in the psi GC loop of transfer RNAs.</text>
</comment>
<dbReference type="FunFam" id="3.30.2350.10:FF:000011">
    <property type="entry name" value="tRNA pseudouridine synthase B"/>
    <property type="match status" value="1"/>
</dbReference>
<sequence length="296" mass="33557">MDGLVVLYKGKGMTSHDCVNRVRRILKTKKVGHSGTLDPMVEGVLPLGIGKGTKTLEYLLDYPKTYRGTVLIGIATETEDIEGKIIDRRAVEHPFSESIVDHAIKSMVGDIIQIPPYYSAVKVKGKKLYEYARNNQVVERPRRKAHIYQFNRTSTIHYDDKDKTASFDIIVTCSKGTYIRTLLVDLGQKLGFPATMSYLMRTESGGFDLDQSVRLEEFEKEPPRYLLPIDEALKKFHRKEIPSNLETIVINGGTIEIADISIQDFPFVFTKSGKPVAVYDHHPTKDHLIKPLKMFI</sequence>
<dbReference type="NCBIfam" id="TIGR00431">
    <property type="entry name" value="TruB"/>
    <property type="match status" value="1"/>
</dbReference>
<dbReference type="CDD" id="cd02573">
    <property type="entry name" value="PseudoU_synth_EcTruB"/>
    <property type="match status" value="1"/>
</dbReference>
<evidence type="ECO:0000259" key="7">
    <source>
        <dbReference type="Pfam" id="PF16198"/>
    </source>
</evidence>
<dbReference type="Pfam" id="PF01509">
    <property type="entry name" value="TruB_N"/>
    <property type="match status" value="1"/>
</dbReference>
<accession>A0A3D4S5B9</accession>
<dbReference type="PANTHER" id="PTHR13767">
    <property type="entry name" value="TRNA-PSEUDOURIDINE SYNTHASE"/>
    <property type="match status" value="1"/>
</dbReference>
<feature type="domain" description="Pseudouridine synthase II N-terminal" evidence="6">
    <location>
        <begin position="23"/>
        <end position="179"/>
    </location>
</feature>
<dbReference type="HAMAP" id="MF_01080">
    <property type="entry name" value="TruB_bact"/>
    <property type="match status" value="1"/>
</dbReference>
<dbReference type="EMBL" id="DQHO01000018">
    <property type="protein sequence ID" value="HCS93662.1"/>
    <property type="molecule type" value="Genomic_DNA"/>
</dbReference>
<dbReference type="Pfam" id="PF16198">
    <property type="entry name" value="TruB_C_2"/>
    <property type="match status" value="1"/>
</dbReference>
<comment type="catalytic activity">
    <reaction evidence="1 5">
        <text>uridine(55) in tRNA = pseudouridine(55) in tRNA</text>
        <dbReference type="Rhea" id="RHEA:42532"/>
        <dbReference type="Rhea" id="RHEA-COMP:10101"/>
        <dbReference type="Rhea" id="RHEA-COMP:10102"/>
        <dbReference type="ChEBI" id="CHEBI:65314"/>
        <dbReference type="ChEBI" id="CHEBI:65315"/>
        <dbReference type="EC" id="5.4.99.25"/>
    </reaction>
</comment>
<dbReference type="GO" id="GO:0031119">
    <property type="term" value="P:tRNA pseudouridine synthesis"/>
    <property type="evidence" value="ECO:0007669"/>
    <property type="project" value="UniProtKB-UniRule"/>
</dbReference>
<keyword evidence="4 5" id="KW-0413">Isomerase</keyword>
<keyword evidence="3 5" id="KW-0819">tRNA processing</keyword>
<dbReference type="InterPro" id="IPR002501">
    <property type="entry name" value="PsdUridine_synth_N"/>
</dbReference>
<dbReference type="PANTHER" id="PTHR13767:SF2">
    <property type="entry name" value="PSEUDOURIDYLATE SYNTHASE TRUB1"/>
    <property type="match status" value="1"/>
</dbReference>
<feature type="active site" description="Nucleophile" evidence="5">
    <location>
        <position position="38"/>
    </location>
</feature>
<dbReference type="InterPro" id="IPR020103">
    <property type="entry name" value="PsdUridine_synth_cat_dom_sf"/>
</dbReference>
<name>A0A3D4S5B9_9ENTE</name>
<evidence type="ECO:0000256" key="1">
    <source>
        <dbReference type="ARBA" id="ARBA00000385"/>
    </source>
</evidence>
<dbReference type="GO" id="GO:0003723">
    <property type="term" value="F:RNA binding"/>
    <property type="evidence" value="ECO:0007669"/>
    <property type="project" value="InterPro"/>
</dbReference>
<dbReference type="EC" id="5.4.99.25" evidence="5"/>
<evidence type="ECO:0000256" key="4">
    <source>
        <dbReference type="ARBA" id="ARBA00023235"/>
    </source>
</evidence>
<evidence type="ECO:0000259" key="6">
    <source>
        <dbReference type="Pfam" id="PF01509"/>
    </source>
</evidence>
<comment type="caution">
    <text evidence="8">The sequence shown here is derived from an EMBL/GenBank/DDBJ whole genome shotgun (WGS) entry which is preliminary data.</text>
</comment>
<dbReference type="InterPro" id="IPR014780">
    <property type="entry name" value="tRNA_psdUridine_synth_TruB"/>
</dbReference>
<evidence type="ECO:0000256" key="3">
    <source>
        <dbReference type="ARBA" id="ARBA00022694"/>
    </source>
</evidence>
<dbReference type="SUPFAM" id="SSF55120">
    <property type="entry name" value="Pseudouridine synthase"/>
    <property type="match status" value="1"/>
</dbReference>
<evidence type="ECO:0000256" key="5">
    <source>
        <dbReference type="HAMAP-Rule" id="MF_01080"/>
    </source>
</evidence>
<evidence type="ECO:0000256" key="2">
    <source>
        <dbReference type="ARBA" id="ARBA00005642"/>
    </source>
</evidence>
<organism evidence="8 9">
    <name type="scientific">Bavariicoccus seileri</name>
    <dbReference type="NCBI Taxonomy" id="549685"/>
    <lineage>
        <taxon>Bacteria</taxon>
        <taxon>Bacillati</taxon>
        <taxon>Bacillota</taxon>
        <taxon>Bacilli</taxon>
        <taxon>Lactobacillales</taxon>
        <taxon>Enterococcaceae</taxon>
        <taxon>Bavariicoccus</taxon>
    </lineage>
</organism>
<dbReference type="Proteomes" id="UP000262195">
    <property type="component" value="Unassembled WGS sequence"/>
</dbReference>
<dbReference type="GO" id="GO:1990481">
    <property type="term" value="P:mRNA pseudouridine synthesis"/>
    <property type="evidence" value="ECO:0007669"/>
    <property type="project" value="TreeGrafter"/>
</dbReference>
<dbReference type="GO" id="GO:0160148">
    <property type="term" value="F:tRNA pseudouridine(55) synthase activity"/>
    <property type="evidence" value="ECO:0007669"/>
    <property type="project" value="UniProtKB-EC"/>
</dbReference>
<evidence type="ECO:0000313" key="9">
    <source>
        <dbReference type="Proteomes" id="UP000262195"/>
    </source>
</evidence>
<evidence type="ECO:0000313" key="8">
    <source>
        <dbReference type="EMBL" id="HCS93662.1"/>
    </source>
</evidence>
<dbReference type="AlphaFoldDB" id="A0A3D4S5B9"/>
<reference evidence="8 9" key="1">
    <citation type="journal article" date="2018" name="Nat. Biotechnol.">
        <title>A standardized bacterial taxonomy based on genome phylogeny substantially revises the tree of life.</title>
        <authorList>
            <person name="Parks D.H."/>
            <person name="Chuvochina M."/>
            <person name="Waite D.W."/>
            <person name="Rinke C."/>
            <person name="Skarshewski A."/>
            <person name="Chaumeil P.A."/>
            <person name="Hugenholtz P."/>
        </authorList>
    </citation>
    <scope>NUCLEOTIDE SEQUENCE [LARGE SCALE GENOMIC DNA]</scope>
    <source>
        <strain evidence="8">UBA11306</strain>
    </source>
</reference>
<feature type="domain" description="tRNA pseudouridylate synthase B C-terminal" evidence="7">
    <location>
        <begin position="180"/>
        <end position="233"/>
    </location>
</feature>
<proteinExistence type="inferred from homology"/>
<dbReference type="InterPro" id="IPR032819">
    <property type="entry name" value="TruB_C"/>
</dbReference>
<comment type="similarity">
    <text evidence="2 5">Belongs to the pseudouridine synthase TruB family. Type 1 subfamily.</text>
</comment>
<dbReference type="STRING" id="1121105.GCA_000421665_00975"/>